<dbReference type="InterPro" id="IPR011009">
    <property type="entry name" value="Kinase-like_dom_sf"/>
</dbReference>
<dbReference type="SUPFAM" id="SSF56112">
    <property type="entry name" value="Protein kinase-like (PK-like)"/>
    <property type="match status" value="1"/>
</dbReference>
<dbReference type="RefSeq" id="WP_089210387.1">
    <property type="nucleotide sequence ID" value="NZ_FZOD01000033.1"/>
</dbReference>
<dbReference type="AlphaFoldDB" id="A0A239LJW5"/>
<reference evidence="1 2" key="1">
    <citation type="submission" date="2017-06" db="EMBL/GenBank/DDBJ databases">
        <authorList>
            <person name="Kim H.J."/>
            <person name="Triplett B.A."/>
        </authorList>
    </citation>
    <scope>NUCLEOTIDE SEQUENCE [LARGE SCALE GENOMIC DNA]</scope>
    <source>
        <strain evidence="1 2">CGMCC 4.2132</strain>
    </source>
</reference>
<gene>
    <name evidence="1" type="ORF">SAMN05216276_103368</name>
</gene>
<evidence type="ECO:0000313" key="1">
    <source>
        <dbReference type="EMBL" id="SNT30600.1"/>
    </source>
</evidence>
<dbReference type="OrthoDB" id="3816435at2"/>
<dbReference type="GO" id="GO:0016740">
    <property type="term" value="F:transferase activity"/>
    <property type="evidence" value="ECO:0007669"/>
    <property type="project" value="UniProtKB-KW"/>
</dbReference>
<evidence type="ECO:0000313" key="2">
    <source>
        <dbReference type="Proteomes" id="UP000198282"/>
    </source>
</evidence>
<sequence>MPLQHLTHNRLNGVTGGIWRDSDGVHKVLTHRRDDAPGHWASSADPAHWNYWRREALVYGTDLPRQLGLGAPAVLDVRETGDEEIEILLEDVKGHHSSQLSVQDLVETARALGRSQGRRDLPEYSWLSRGFLRDYSTSRPANWRLLQDDRAWSQKLIRDHFPQELRGGLRRLHLDQERLLSLMQTLPRTVCHLDVWPNNIIRRPTGEVVLLDWAFVGDGALGEDVGNLIPDSVFDLLIPHQLLGDLDGQVTRAYLEGLDDAGWTGDERLVRLGICASAVKYDWLTVRSLETASADQHTDYGGDTTVDADARYAARAAGLSLCAQWAREAERLARDLGIW</sequence>
<organism evidence="1 2">
    <name type="scientific">Streptosporangium subroseum</name>
    <dbReference type="NCBI Taxonomy" id="106412"/>
    <lineage>
        <taxon>Bacteria</taxon>
        <taxon>Bacillati</taxon>
        <taxon>Actinomycetota</taxon>
        <taxon>Actinomycetes</taxon>
        <taxon>Streptosporangiales</taxon>
        <taxon>Streptosporangiaceae</taxon>
        <taxon>Streptosporangium</taxon>
    </lineage>
</organism>
<accession>A0A239LJW5</accession>
<name>A0A239LJW5_9ACTN</name>
<keyword evidence="1" id="KW-0808">Transferase</keyword>
<dbReference type="Gene3D" id="3.90.1200.10">
    <property type="match status" value="1"/>
</dbReference>
<dbReference type="EMBL" id="FZOD01000033">
    <property type="protein sequence ID" value="SNT30600.1"/>
    <property type="molecule type" value="Genomic_DNA"/>
</dbReference>
<dbReference type="Proteomes" id="UP000198282">
    <property type="component" value="Unassembled WGS sequence"/>
</dbReference>
<proteinExistence type="predicted"/>
<protein>
    <submittedName>
        <fullName evidence="1">Phosphotransferase enzyme family protein</fullName>
    </submittedName>
</protein>
<keyword evidence="2" id="KW-1185">Reference proteome</keyword>